<evidence type="ECO:0000256" key="5">
    <source>
        <dbReference type="ARBA" id="ARBA00022741"/>
    </source>
</evidence>
<dbReference type="EMBL" id="VDFV01000013">
    <property type="protein sequence ID" value="TNC71481.1"/>
    <property type="molecule type" value="Genomic_DNA"/>
</dbReference>
<dbReference type="InterPro" id="IPR017871">
    <property type="entry name" value="ABC_transporter-like_CS"/>
</dbReference>
<protein>
    <submittedName>
        <fullName evidence="12">ABC transporter ATP-binding protein</fullName>
    </submittedName>
</protein>
<dbReference type="Pfam" id="PF00005">
    <property type="entry name" value="ABC_tran"/>
    <property type="match status" value="1"/>
</dbReference>
<dbReference type="InterPro" id="IPR011527">
    <property type="entry name" value="ABC1_TM_dom"/>
</dbReference>
<dbReference type="AlphaFoldDB" id="A0A5C4N9G4"/>
<dbReference type="GO" id="GO:0005886">
    <property type="term" value="C:plasma membrane"/>
    <property type="evidence" value="ECO:0007669"/>
    <property type="project" value="UniProtKB-SubCell"/>
</dbReference>
<evidence type="ECO:0000256" key="6">
    <source>
        <dbReference type="ARBA" id="ARBA00022840"/>
    </source>
</evidence>
<dbReference type="InterPro" id="IPR003439">
    <property type="entry name" value="ABC_transporter-like_ATP-bd"/>
</dbReference>
<dbReference type="GO" id="GO:0034040">
    <property type="term" value="F:ATPase-coupled lipid transmembrane transporter activity"/>
    <property type="evidence" value="ECO:0007669"/>
    <property type="project" value="TreeGrafter"/>
</dbReference>
<evidence type="ECO:0000256" key="8">
    <source>
        <dbReference type="ARBA" id="ARBA00023136"/>
    </source>
</evidence>
<dbReference type="InterPro" id="IPR036640">
    <property type="entry name" value="ABC1_TM_sf"/>
</dbReference>
<dbReference type="Gene3D" id="1.20.1560.10">
    <property type="entry name" value="ABC transporter type 1, transmembrane domain"/>
    <property type="match status" value="1"/>
</dbReference>
<keyword evidence="8 9" id="KW-0472">Membrane</keyword>
<keyword evidence="5" id="KW-0547">Nucleotide-binding</keyword>
<evidence type="ECO:0000313" key="13">
    <source>
        <dbReference type="Proteomes" id="UP000305709"/>
    </source>
</evidence>
<feature type="transmembrane region" description="Helical" evidence="9">
    <location>
        <begin position="149"/>
        <end position="172"/>
    </location>
</feature>
<reference evidence="12 13" key="1">
    <citation type="submission" date="2019-06" db="EMBL/GenBank/DDBJ databases">
        <authorList>
            <person name="Jiang L."/>
        </authorList>
    </citation>
    <scope>NUCLEOTIDE SEQUENCE [LARGE SCALE GENOMIC DNA]</scope>
    <source>
        <strain evidence="12 13">YIM 48858</strain>
    </source>
</reference>
<evidence type="ECO:0000256" key="3">
    <source>
        <dbReference type="ARBA" id="ARBA00022475"/>
    </source>
</evidence>
<dbReference type="SUPFAM" id="SSF52540">
    <property type="entry name" value="P-loop containing nucleoside triphosphate hydrolases"/>
    <property type="match status" value="1"/>
</dbReference>
<dbReference type="SUPFAM" id="SSF90123">
    <property type="entry name" value="ABC transporter transmembrane region"/>
    <property type="match status" value="1"/>
</dbReference>
<sequence length="602" mass="65599">MLWRDVPGMLTRDERRRGGLVLVLMCVMALFEVVGVAAVMPFLAVLADPGAIDRSPALSRLYGVGGFTSDETFLMALGLGAFALVILSAVIRSISLYSQTRFLHMCRHTLSCRLLEGYLGQPYEFFLARNTGDMSKNILSEVDHFVDRVLLPMGGIASYGIVLMAVVAFLLVIEPSSAIMIAVVLGLSYGAAYLVVRRVSNRITANRMAANRHRFEIAAEAFGGIKGIKVLGRERQYLARFSQSTRVYSQHLATSSVLGLIPKYAVEAIAFGGIIVMALHMMMRQGSDDGRTLATVLPLLGLYAFAGYRLLPAVQGLYQNFTTLRFTEQVIALVKKELALAGRREQRAGSTGERRPMSDGIELRNVTYQYPTADRPGLSDISLRIPARSTLGIVGSTGAGKSTLVDVLLGLLEPTDGAILIDGAPLTKESVRAWQDRIGYVPQNIFLSDATIYENIAFGLGLDELDTSRVQACARAAKVSDFVESLPDGYRTRVGERGVRLSGGQLQRIGIARALYDKPDVIILDEATSALDNLTEAEVMQTINSLPGDRIIIMIAHRLTTVKGCDQILVLHRGQATGLGSYQELLADHTEFRKMVDMSAMA</sequence>
<feature type="domain" description="ABC transporter" evidence="10">
    <location>
        <begin position="361"/>
        <end position="598"/>
    </location>
</feature>
<dbReference type="InterPro" id="IPR003593">
    <property type="entry name" value="AAA+_ATPase"/>
</dbReference>
<evidence type="ECO:0000313" key="12">
    <source>
        <dbReference type="EMBL" id="TNC71481.1"/>
    </source>
</evidence>
<evidence type="ECO:0000256" key="1">
    <source>
        <dbReference type="ARBA" id="ARBA00004651"/>
    </source>
</evidence>
<keyword evidence="4 9" id="KW-0812">Transmembrane</keyword>
<dbReference type="PROSITE" id="PS00211">
    <property type="entry name" value="ABC_TRANSPORTER_1"/>
    <property type="match status" value="1"/>
</dbReference>
<dbReference type="InterPro" id="IPR039421">
    <property type="entry name" value="Type_1_exporter"/>
</dbReference>
<accession>A0A5C4N9G4</accession>
<dbReference type="GO" id="GO:0140359">
    <property type="term" value="F:ABC-type transporter activity"/>
    <property type="evidence" value="ECO:0007669"/>
    <property type="project" value="InterPro"/>
</dbReference>
<dbReference type="FunFam" id="3.40.50.300:FF:000221">
    <property type="entry name" value="Multidrug ABC transporter ATP-binding protein"/>
    <property type="match status" value="1"/>
</dbReference>
<dbReference type="OrthoDB" id="5288711at2"/>
<evidence type="ECO:0000256" key="7">
    <source>
        <dbReference type="ARBA" id="ARBA00022989"/>
    </source>
</evidence>
<dbReference type="PANTHER" id="PTHR24221">
    <property type="entry name" value="ATP-BINDING CASSETTE SUB-FAMILY B"/>
    <property type="match status" value="1"/>
</dbReference>
<dbReference type="GO" id="GO:0005524">
    <property type="term" value="F:ATP binding"/>
    <property type="evidence" value="ECO:0007669"/>
    <property type="project" value="UniProtKB-KW"/>
</dbReference>
<evidence type="ECO:0000259" key="10">
    <source>
        <dbReference type="PROSITE" id="PS50893"/>
    </source>
</evidence>
<feature type="transmembrane region" description="Helical" evidence="9">
    <location>
        <begin position="72"/>
        <end position="91"/>
    </location>
</feature>
<evidence type="ECO:0000259" key="11">
    <source>
        <dbReference type="PROSITE" id="PS50929"/>
    </source>
</evidence>
<dbReference type="PROSITE" id="PS50929">
    <property type="entry name" value="ABC_TM1F"/>
    <property type="match status" value="1"/>
</dbReference>
<comment type="subcellular location">
    <subcellularLocation>
        <location evidence="1">Cell membrane</location>
        <topology evidence="1">Multi-pass membrane protein</topology>
    </subcellularLocation>
</comment>
<keyword evidence="3" id="KW-1003">Cell membrane</keyword>
<keyword evidence="7 9" id="KW-1133">Transmembrane helix</keyword>
<gene>
    <name evidence="12" type="ORF">FHG71_11050</name>
</gene>
<evidence type="ECO:0000256" key="2">
    <source>
        <dbReference type="ARBA" id="ARBA00022448"/>
    </source>
</evidence>
<dbReference type="SMART" id="SM00382">
    <property type="entry name" value="AAA"/>
    <property type="match status" value="1"/>
</dbReference>
<keyword evidence="13" id="KW-1185">Reference proteome</keyword>
<dbReference type="Gene3D" id="3.40.50.300">
    <property type="entry name" value="P-loop containing nucleotide triphosphate hydrolases"/>
    <property type="match status" value="1"/>
</dbReference>
<keyword evidence="2" id="KW-0813">Transport</keyword>
<organism evidence="12 13">
    <name type="scientific">Rubellimicrobium roseum</name>
    <dbReference type="NCBI Taxonomy" id="687525"/>
    <lineage>
        <taxon>Bacteria</taxon>
        <taxon>Pseudomonadati</taxon>
        <taxon>Pseudomonadota</taxon>
        <taxon>Alphaproteobacteria</taxon>
        <taxon>Rhodobacterales</taxon>
        <taxon>Roseobacteraceae</taxon>
        <taxon>Rubellimicrobium</taxon>
    </lineage>
</organism>
<dbReference type="GO" id="GO:0016887">
    <property type="term" value="F:ATP hydrolysis activity"/>
    <property type="evidence" value="ECO:0007669"/>
    <property type="project" value="InterPro"/>
</dbReference>
<dbReference type="PANTHER" id="PTHR24221:SF632">
    <property type="entry name" value="ATP-DEPENDENT LIPID A-CORE FLIPPASE"/>
    <property type="match status" value="1"/>
</dbReference>
<proteinExistence type="predicted"/>
<dbReference type="PROSITE" id="PS50893">
    <property type="entry name" value="ABC_TRANSPORTER_2"/>
    <property type="match status" value="1"/>
</dbReference>
<feature type="transmembrane region" description="Helical" evidence="9">
    <location>
        <begin position="178"/>
        <end position="196"/>
    </location>
</feature>
<feature type="domain" description="ABC transmembrane type-1" evidence="11">
    <location>
        <begin position="20"/>
        <end position="279"/>
    </location>
</feature>
<comment type="caution">
    <text evidence="12">The sequence shown here is derived from an EMBL/GenBank/DDBJ whole genome shotgun (WGS) entry which is preliminary data.</text>
</comment>
<keyword evidence="6 12" id="KW-0067">ATP-binding</keyword>
<evidence type="ECO:0000256" key="9">
    <source>
        <dbReference type="SAM" id="Phobius"/>
    </source>
</evidence>
<feature type="transmembrane region" description="Helical" evidence="9">
    <location>
        <begin position="264"/>
        <end position="281"/>
    </location>
</feature>
<dbReference type="InterPro" id="IPR027417">
    <property type="entry name" value="P-loop_NTPase"/>
</dbReference>
<name>A0A5C4N9G4_9RHOB</name>
<feature type="transmembrane region" description="Helical" evidence="9">
    <location>
        <begin position="20"/>
        <end position="46"/>
    </location>
</feature>
<evidence type="ECO:0000256" key="4">
    <source>
        <dbReference type="ARBA" id="ARBA00022692"/>
    </source>
</evidence>
<feature type="transmembrane region" description="Helical" evidence="9">
    <location>
        <begin position="293"/>
        <end position="311"/>
    </location>
</feature>
<dbReference type="Pfam" id="PF00664">
    <property type="entry name" value="ABC_membrane"/>
    <property type="match status" value="1"/>
</dbReference>
<dbReference type="Proteomes" id="UP000305709">
    <property type="component" value="Unassembled WGS sequence"/>
</dbReference>